<evidence type="ECO:0008006" key="4">
    <source>
        <dbReference type="Google" id="ProtNLM"/>
    </source>
</evidence>
<dbReference type="OrthoDB" id="2941166at2"/>
<keyword evidence="1" id="KW-0472">Membrane</keyword>
<keyword evidence="3" id="KW-1185">Reference proteome</keyword>
<sequence>MNPGDAFFQLAMVIFLAMVIAVPFLFWKTWRKRQTQLDRIEEKLDKLEKRQ</sequence>
<evidence type="ECO:0000313" key="2">
    <source>
        <dbReference type="EMBL" id="MRX73836.1"/>
    </source>
</evidence>
<dbReference type="EMBL" id="WKKI01000047">
    <property type="protein sequence ID" value="MRX73836.1"/>
    <property type="molecule type" value="Genomic_DNA"/>
</dbReference>
<protein>
    <recommendedName>
        <fullName evidence="4">DUF4083 domain-containing protein</fullName>
    </recommendedName>
</protein>
<gene>
    <name evidence="2" type="ORF">GJU40_16965</name>
</gene>
<dbReference type="RefSeq" id="WP_154309296.1">
    <property type="nucleotide sequence ID" value="NZ_WKKI01000047.1"/>
</dbReference>
<comment type="caution">
    <text evidence="2">The sequence shown here is derived from an EMBL/GenBank/DDBJ whole genome shotgun (WGS) entry which is preliminary data.</text>
</comment>
<organism evidence="2 3">
    <name type="scientific">Metabacillus lacus</name>
    <dbReference type="NCBI Taxonomy" id="1983721"/>
    <lineage>
        <taxon>Bacteria</taxon>
        <taxon>Bacillati</taxon>
        <taxon>Bacillota</taxon>
        <taxon>Bacilli</taxon>
        <taxon>Bacillales</taxon>
        <taxon>Bacillaceae</taxon>
        <taxon>Metabacillus</taxon>
    </lineage>
</organism>
<evidence type="ECO:0000256" key="1">
    <source>
        <dbReference type="SAM" id="Phobius"/>
    </source>
</evidence>
<reference evidence="2 3" key="1">
    <citation type="submission" date="2019-11" db="EMBL/GenBank/DDBJ databases">
        <title>Bacillus lacus genome.</title>
        <authorList>
            <person name="Allen C.J."/>
            <person name="Newman J.D."/>
        </authorList>
    </citation>
    <scope>NUCLEOTIDE SEQUENCE [LARGE SCALE GENOMIC DNA]</scope>
    <source>
        <strain evidence="2 3">KCTC 33946</strain>
    </source>
</reference>
<evidence type="ECO:0000313" key="3">
    <source>
        <dbReference type="Proteomes" id="UP000448867"/>
    </source>
</evidence>
<dbReference type="Proteomes" id="UP000448867">
    <property type="component" value="Unassembled WGS sequence"/>
</dbReference>
<keyword evidence="1" id="KW-0812">Transmembrane</keyword>
<dbReference type="AlphaFoldDB" id="A0A7X2LZV1"/>
<accession>A0A7X2LZV1</accession>
<keyword evidence="1" id="KW-1133">Transmembrane helix</keyword>
<feature type="transmembrane region" description="Helical" evidence="1">
    <location>
        <begin position="6"/>
        <end position="27"/>
    </location>
</feature>
<proteinExistence type="predicted"/>
<name>A0A7X2LZV1_9BACI</name>